<feature type="region of interest" description="Disordered" evidence="7">
    <location>
        <begin position="1"/>
        <end position="79"/>
    </location>
</feature>
<reference evidence="10" key="1">
    <citation type="submission" date="2025-08" db="UniProtKB">
        <authorList>
            <consortium name="RefSeq"/>
        </authorList>
    </citation>
    <scope>IDENTIFICATION</scope>
</reference>
<feature type="compositionally biased region" description="Acidic residues" evidence="7">
    <location>
        <begin position="16"/>
        <end position="29"/>
    </location>
</feature>
<dbReference type="InterPro" id="IPR003107">
    <property type="entry name" value="HAT"/>
</dbReference>
<dbReference type="Gene3D" id="3.30.70.330">
    <property type="match status" value="1"/>
</dbReference>
<feature type="compositionally biased region" description="Basic and acidic residues" evidence="7">
    <location>
        <begin position="842"/>
        <end position="851"/>
    </location>
</feature>
<proteinExistence type="predicted"/>
<evidence type="ECO:0000256" key="3">
    <source>
        <dbReference type="ARBA" id="ARBA00022737"/>
    </source>
</evidence>
<keyword evidence="3" id="KW-0677">Repeat</keyword>
<evidence type="ECO:0000256" key="2">
    <source>
        <dbReference type="ARBA" id="ARBA00022664"/>
    </source>
</evidence>
<sequence>MEREPDGDPSSAAMEDSMEAEENLEEDSVVEMTEQTVAGENASVDLGGAALKEKKPSSSSEDDDSDSDSDSDDEEADELRVSALERSLAENPYNYEAHVQCIHHLRKLGHIEKLRKARESMNEHFPLTPKMWQDWTKDECSLSSSSEDFTNVEKLYERGVYEYLSVPLWCDYLDFVQEHDQSVSQCSPTGISKMRNLFERAITAAGLHVVEGNGIWEAYREFEQAIFLTIAEDNNEEKAKQVNRIRSLFHRQLSVPLVDLKSTLMAYKLWEVEQGNAKDIDSADMDGIPSNVVSSYQKAMEMFKARTIYEDPLLNKEATDNDKLQHFMNYIKFEESSGDPARVQILFERAVSELPVSSDLWVAYTSYLDRTLKVPNVLKNVYSRATKNCSWVGDLWFRYMLSLERICASEEELSAVFEKSLQCSFPSFKEYMELFLTRVDGLRRRVSVVGTNDGFQGHTLIRDVFQRAVDYLSPDMVSINDLLNLHAYWARLEAKLGNDLVAARGVWESLIKKSGSLLEVWQAYIAMEIEMGHIIEARSIYKRCYSKRFPGTGSEDICYSWLRFEREYGNLDDYDLAVKKVTPRLQELIMFKNQQEHKNSIMSAQKDSTKDVSHKRIMTNTASDKQSPAKKQKHSSPKSVKTSYKDSIKQSDGVRGLGENDEVPSLPEVPESHAIDEKAAGSSNSNKTKSKFYKDQCTAFISNIGFQANEGHLGEFFADCGGVTAIRILKDKFTGKSRGLAYVDFSDEEHLKAAVAKNRQKLLGQKLSIARSDPARGNKRTTSGKGPGQPDQGQSSNIYRRGTTSSSGADVLKSYETNIKPKGSNTFAAPRAVVRPLGWTDGKAKPKESLEPPKSNEQFRDMLLKK</sequence>
<keyword evidence="4" id="KW-0508">mRNA splicing</keyword>
<dbReference type="InterPro" id="IPR035979">
    <property type="entry name" value="RBD_domain_sf"/>
</dbReference>
<name>A0AB40B621_DIOCR</name>
<dbReference type="PROSITE" id="PS50102">
    <property type="entry name" value="RRM"/>
    <property type="match status" value="1"/>
</dbReference>
<feature type="domain" description="RRM" evidence="8">
    <location>
        <begin position="697"/>
        <end position="774"/>
    </location>
</feature>
<keyword evidence="9" id="KW-1185">Reference proteome</keyword>
<dbReference type="SMART" id="SM00386">
    <property type="entry name" value="HAT"/>
    <property type="match status" value="10"/>
</dbReference>
<gene>
    <name evidence="10" type="primary">LOC120258834</name>
</gene>
<dbReference type="InterPro" id="IPR000504">
    <property type="entry name" value="RRM_dom"/>
</dbReference>
<dbReference type="GeneID" id="120258834"/>
<protein>
    <submittedName>
        <fullName evidence="10">LOW QUALITY PROTEIN: squamous cell carcinoma antigen recognized by T-cells 3</fullName>
    </submittedName>
</protein>
<dbReference type="InterPro" id="IPR011990">
    <property type="entry name" value="TPR-like_helical_dom_sf"/>
</dbReference>
<evidence type="ECO:0000313" key="9">
    <source>
        <dbReference type="Proteomes" id="UP001515500"/>
    </source>
</evidence>
<dbReference type="SMART" id="SM00360">
    <property type="entry name" value="RRM"/>
    <property type="match status" value="1"/>
</dbReference>
<feature type="compositionally biased region" description="Polar residues" evidence="7">
    <location>
        <begin position="791"/>
        <end position="808"/>
    </location>
</feature>
<feature type="region of interest" description="Disordered" evidence="7">
    <location>
        <begin position="765"/>
        <end position="866"/>
    </location>
</feature>
<keyword evidence="5" id="KW-0539">Nucleus</keyword>
<dbReference type="RefSeq" id="XP_039122204.1">
    <property type="nucleotide sequence ID" value="XM_039266270.1"/>
</dbReference>
<evidence type="ECO:0000259" key="8">
    <source>
        <dbReference type="PROSITE" id="PS50102"/>
    </source>
</evidence>
<dbReference type="GO" id="GO:0008380">
    <property type="term" value="P:RNA splicing"/>
    <property type="evidence" value="ECO:0007669"/>
    <property type="project" value="UniProtKB-KW"/>
</dbReference>
<comment type="subcellular location">
    <subcellularLocation>
        <location evidence="1">Nucleus</location>
    </subcellularLocation>
</comment>
<accession>A0AB40B621</accession>
<feature type="compositionally biased region" description="Acidic residues" evidence="7">
    <location>
        <begin position="60"/>
        <end position="77"/>
    </location>
</feature>
<keyword evidence="2" id="KW-0507">mRNA processing</keyword>
<dbReference type="GO" id="GO:0003723">
    <property type="term" value="F:RNA binding"/>
    <property type="evidence" value="ECO:0007669"/>
    <property type="project" value="UniProtKB-UniRule"/>
</dbReference>
<dbReference type="SUPFAM" id="SSF48452">
    <property type="entry name" value="TPR-like"/>
    <property type="match status" value="1"/>
</dbReference>
<dbReference type="AlphaFoldDB" id="A0AB40B621"/>
<dbReference type="Pfam" id="PF05843">
    <property type="entry name" value="Suf"/>
    <property type="match status" value="1"/>
</dbReference>
<feature type="compositionally biased region" description="Basic and acidic residues" evidence="7">
    <location>
        <begin position="857"/>
        <end position="866"/>
    </location>
</feature>
<dbReference type="GO" id="GO:0005634">
    <property type="term" value="C:nucleus"/>
    <property type="evidence" value="ECO:0007669"/>
    <property type="project" value="UniProtKB-SubCell"/>
</dbReference>
<feature type="region of interest" description="Disordered" evidence="7">
    <location>
        <begin position="619"/>
        <end position="669"/>
    </location>
</feature>
<evidence type="ECO:0000256" key="1">
    <source>
        <dbReference type="ARBA" id="ARBA00004123"/>
    </source>
</evidence>
<evidence type="ECO:0000256" key="6">
    <source>
        <dbReference type="PROSITE-ProRule" id="PRU00176"/>
    </source>
</evidence>
<dbReference type="Gene3D" id="1.25.40.10">
    <property type="entry name" value="Tetratricopeptide repeat domain"/>
    <property type="match status" value="2"/>
</dbReference>
<dbReference type="SUPFAM" id="SSF54928">
    <property type="entry name" value="RNA-binding domain, RBD"/>
    <property type="match status" value="1"/>
</dbReference>
<organism evidence="9 10">
    <name type="scientific">Dioscorea cayennensis subsp. rotundata</name>
    <name type="common">White Guinea yam</name>
    <name type="synonym">Dioscorea rotundata</name>
    <dbReference type="NCBI Taxonomy" id="55577"/>
    <lineage>
        <taxon>Eukaryota</taxon>
        <taxon>Viridiplantae</taxon>
        <taxon>Streptophyta</taxon>
        <taxon>Embryophyta</taxon>
        <taxon>Tracheophyta</taxon>
        <taxon>Spermatophyta</taxon>
        <taxon>Magnoliopsida</taxon>
        <taxon>Liliopsida</taxon>
        <taxon>Dioscoreales</taxon>
        <taxon>Dioscoreaceae</taxon>
        <taxon>Dioscorea</taxon>
    </lineage>
</organism>
<evidence type="ECO:0000256" key="4">
    <source>
        <dbReference type="ARBA" id="ARBA00023187"/>
    </source>
</evidence>
<dbReference type="PANTHER" id="PTHR17204">
    <property type="entry name" value="PRE-MRNA PROCESSING PROTEIN PRP39-RELATED"/>
    <property type="match status" value="1"/>
</dbReference>
<evidence type="ECO:0000256" key="7">
    <source>
        <dbReference type="SAM" id="MobiDB-lite"/>
    </source>
</evidence>
<dbReference type="PANTHER" id="PTHR17204:SF25">
    <property type="entry name" value="RRM DOMAIN-CONTAINING PROTEIN"/>
    <property type="match status" value="1"/>
</dbReference>
<dbReference type="InterPro" id="IPR012677">
    <property type="entry name" value="Nucleotide-bd_a/b_plait_sf"/>
</dbReference>
<dbReference type="GO" id="GO:0006397">
    <property type="term" value="P:mRNA processing"/>
    <property type="evidence" value="ECO:0007669"/>
    <property type="project" value="UniProtKB-KW"/>
</dbReference>
<dbReference type="InterPro" id="IPR008847">
    <property type="entry name" value="Suf"/>
</dbReference>
<keyword evidence="6" id="KW-0694">RNA-binding</keyword>
<evidence type="ECO:0000313" key="10">
    <source>
        <dbReference type="RefSeq" id="XP_039122204.1"/>
    </source>
</evidence>
<evidence type="ECO:0000256" key="5">
    <source>
        <dbReference type="ARBA" id="ARBA00023242"/>
    </source>
</evidence>
<dbReference type="Pfam" id="PF00076">
    <property type="entry name" value="RRM_1"/>
    <property type="match status" value="1"/>
</dbReference>
<dbReference type="Proteomes" id="UP001515500">
    <property type="component" value="Chromosome 4"/>
</dbReference>